<proteinExistence type="predicted"/>
<comment type="caution">
    <text evidence="1">The sequence shown here is derived from an EMBL/GenBank/DDBJ whole genome shotgun (WGS) entry which is preliminary data.</text>
</comment>
<dbReference type="RefSeq" id="WP_173577862.1">
    <property type="nucleotide sequence ID" value="NZ_WOSW01000025.1"/>
</dbReference>
<dbReference type="Proteomes" id="UP000615326">
    <property type="component" value="Unassembled WGS sequence"/>
</dbReference>
<keyword evidence="2" id="KW-1185">Reference proteome</keyword>
<evidence type="ECO:0000313" key="2">
    <source>
        <dbReference type="Proteomes" id="UP000615326"/>
    </source>
</evidence>
<reference evidence="1 2" key="1">
    <citation type="journal article" date="2020" name="Int. J. Syst. Evol. Microbiol.">
        <title>Novel acetic acid bacteria from cider fermentations: Acetobacter conturbans sp. nov. and Acetobacter fallax sp. nov.</title>
        <authorList>
            <person name="Sombolestani A.S."/>
            <person name="Cleenwerck I."/>
            <person name="Cnockaert M."/>
            <person name="Borremans W."/>
            <person name="Wieme A.D."/>
            <person name="De Vuyst L."/>
            <person name="Vandamme P."/>
        </authorList>
    </citation>
    <scope>NUCLEOTIDE SEQUENCE [LARGE SCALE GENOMIC DNA]</scope>
    <source>
        <strain evidence="1 2">LMG 1637</strain>
    </source>
</reference>
<sequence length="74" mass="8153">MATDMKGRVFFWSASRSTFYPAELREIYKTSVHGWPSDAVEVDTALFVEYGLGSARPGKRRGTGPDGLPAWVTA</sequence>
<gene>
    <name evidence="1" type="ORF">GOB84_12350</name>
</gene>
<protein>
    <submittedName>
        <fullName evidence="1">Uncharacterized protein</fullName>
    </submittedName>
</protein>
<accession>A0ABX0KE16</accession>
<dbReference type="EMBL" id="WOSW01000025">
    <property type="protein sequence ID" value="NHO33341.1"/>
    <property type="molecule type" value="Genomic_DNA"/>
</dbReference>
<organism evidence="1 2">
    <name type="scientific">Acetobacter fallax</name>
    <dbReference type="NCBI Taxonomy" id="1737473"/>
    <lineage>
        <taxon>Bacteria</taxon>
        <taxon>Pseudomonadati</taxon>
        <taxon>Pseudomonadota</taxon>
        <taxon>Alphaproteobacteria</taxon>
        <taxon>Acetobacterales</taxon>
        <taxon>Acetobacteraceae</taxon>
        <taxon>Acetobacter</taxon>
    </lineage>
</organism>
<name>A0ABX0KE16_9PROT</name>
<evidence type="ECO:0000313" key="1">
    <source>
        <dbReference type="EMBL" id="NHO33341.1"/>
    </source>
</evidence>